<comment type="subcellular location">
    <subcellularLocation>
        <location evidence="1">Nucleus</location>
    </subcellularLocation>
</comment>
<gene>
    <name evidence="6" type="ORF">DIURU_004887</name>
</gene>
<dbReference type="OrthoDB" id="49520at2759"/>
<dbReference type="Pfam" id="PF08265">
    <property type="entry name" value="YL1_C"/>
    <property type="match status" value="1"/>
</dbReference>
<dbReference type="OMA" id="VIKPMAP"/>
<proteinExistence type="predicted"/>
<dbReference type="SMART" id="SM00993">
    <property type="entry name" value="YL1_C"/>
    <property type="match status" value="1"/>
</dbReference>
<accession>A0A642UFD7</accession>
<dbReference type="PANTHER" id="PTHR31200">
    <property type="entry name" value="INO80 COMPLEX SUBUNIT C"/>
    <property type="match status" value="1"/>
</dbReference>
<dbReference type="RefSeq" id="XP_034010290.1">
    <property type="nucleotide sequence ID" value="XM_034157808.1"/>
</dbReference>
<evidence type="ECO:0000256" key="2">
    <source>
        <dbReference type="ARBA" id="ARBA00023015"/>
    </source>
</evidence>
<evidence type="ECO:0000259" key="5">
    <source>
        <dbReference type="SMART" id="SM00993"/>
    </source>
</evidence>
<keyword evidence="2" id="KW-0805">Transcription regulation</keyword>
<evidence type="ECO:0000313" key="6">
    <source>
        <dbReference type="EMBL" id="KAA8898033.1"/>
    </source>
</evidence>
<protein>
    <recommendedName>
        <fullName evidence="5">Vps72/YL1 C-terminal domain-containing protein</fullName>
    </recommendedName>
</protein>
<comment type="caution">
    <text evidence="6">The sequence shown here is derived from an EMBL/GenBank/DDBJ whole genome shotgun (WGS) entry which is preliminary data.</text>
</comment>
<evidence type="ECO:0000256" key="4">
    <source>
        <dbReference type="ARBA" id="ARBA00023242"/>
    </source>
</evidence>
<keyword evidence="3" id="KW-0804">Transcription</keyword>
<keyword evidence="4" id="KW-0539">Nucleus</keyword>
<dbReference type="GeneID" id="54783538"/>
<dbReference type="PANTHER" id="PTHR31200:SF1">
    <property type="entry name" value="INO80 COMPLEX SUBUNIT C"/>
    <property type="match status" value="1"/>
</dbReference>
<name>A0A642UFD7_DIURU</name>
<dbReference type="AlphaFoldDB" id="A0A642UFD7"/>
<dbReference type="InterPro" id="IPR013272">
    <property type="entry name" value="Vps72/YL1_C"/>
</dbReference>
<evidence type="ECO:0000313" key="7">
    <source>
        <dbReference type="Proteomes" id="UP000449547"/>
    </source>
</evidence>
<evidence type="ECO:0000256" key="3">
    <source>
        <dbReference type="ARBA" id="ARBA00023163"/>
    </source>
</evidence>
<dbReference type="GO" id="GO:0006338">
    <property type="term" value="P:chromatin remodeling"/>
    <property type="evidence" value="ECO:0007669"/>
    <property type="project" value="InterPro"/>
</dbReference>
<dbReference type="EMBL" id="SWFT01000149">
    <property type="protein sequence ID" value="KAA8898033.1"/>
    <property type="molecule type" value="Genomic_DNA"/>
</dbReference>
<dbReference type="GO" id="GO:0031011">
    <property type="term" value="C:Ino80 complex"/>
    <property type="evidence" value="ECO:0007669"/>
    <property type="project" value="InterPro"/>
</dbReference>
<evidence type="ECO:0000256" key="1">
    <source>
        <dbReference type="ARBA" id="ARBA00004123"/>
    </source>
</evidence>
<reference evidence="6 7" key="1">
    <citation type="submission" date="2019-07" db="EMBL/GenBank/DDBJ databases">
        <title>Genome assembly of two rare yeast pathogens: Diutina rugosa and Trichomonascus ciferrii.</title>
        <authorList>
            <person name="Mixao V."/>
            <person name="Saus E."/>
            <person name="Hansen A."/>
            <person name="Lass-Flor C."/>
            <person name="Gabaldon T."/>
        </authorList>
    </citation>
    <scope>NUCLEOTIDE SEQUENCE [LARGE SCALE GENOMIC DNA]</scope>
    <source>
        <strain evidence="6 7">CBS 613</strain>
    </source>
</reference>
<dbReference type="Proteomes" id="UP000449547">
    <property type="component" value="Unassembled WGS sequence"/>
</dbReference>
<organism evidence="6 7">
    <name type="scientific">Diutina rugosa</name>
    <name type="common">Yeast</name>
    <name type="synonym">Candida rugosa</name>
    <dbReference type="NCBI Taxonomy" id="5481"/>
    <lineage>
        <taxon>Eukaryota</taxon>
        <taxon>Fungi</taxon>
        <taxon>Dikarya</taxon>
        <taxon>Ascomycota</taxon>
        <taxon>Saccharomycotina</taxon>
        <taxon>Pichiomycetes</taxon>
        <taxon>Debaryomycetaceae</taxon>
        <taxon>Diutina</taxon>
    </lineage>
</organism>
<keyword evidence="7" id="KW-1185">Reference proteome</keyword>
<feature type="domain" description="Vps72/YL1 C-terminal" evidence="5">
    <location>
        <begin position="68"/>
        <end position="97"/>
    </location>
</feature>
<dbReference type="VEuPathDB" id="FungiDB:DIURU_004887"/>
<sequence length="120" mass="13710">MDLVEKSSIITKHHGFKNPNRPPIVKRNKAARQLLSDEQKYLQSKMLAFDTPTYPSIAAPPSLLPQKHYCDITGLEGKYKSPTNRLRFHNVEIYTEVIKNMSPSADQEYLELRGANVVLK</sequence>
<dbReference type="InterPro" id="IPR029525">
    <property type="entry name" value="INO80C/Ies6"/>
</dbReference>